<evidence type="ECO:0000256" key="10">
    <source>
        <dbReference type="ARBA" id="ARBA00023163"/>
    </source>
</evidence>
<evidence type="ECO:0000256" key="16">
    <source>
        <dbReference type="PROSITE-ProRule" id="PRU00176"/>
    </source>
</evidence>
<feature type="region of interest" description="Disordered" evidence="17">
    <location>
        <begin position="1381"/>
        <end position="1402"/>
    </location>
</feature>
<evidence type="ECO:0000256" key="17">
    <source>
        <dbReference type="SAM" id="MobiDB-lite"/>
    </source>
</evidence>
<feature type="region of interest" description="Disordered" evidence="17">
    <location>
        <begin position="659"/>
        <end position="776"/>
    </location>
</feature>
<evidence type="ECO:0000256" key="11">
    <source>
        <dbReference type="ARBA" id="ARBA00023242"/>
    </source>
</evidence>
<dbReference type="InterPro" id="IPR000504">
    <property type="entry name" value="RRM_dom"/>
</dbReference>
<keyword evidence="9" id="KW-0805">Transcription regulation</keyword>
<dbReference type="InterPro" id="IPR012677">
    <property type="entry name" value="Nucleotide-bd_a/b_plait_sf"/>
</dbReference>
<dbReference type="SMART" id="SM00508">
    <property type="entry name" value="PostSET"/>
    <property type="match status" value="1"/>
</dbReference>
<feature type="domain" description="SET" evidence="19">
    <location>
        <begin position="1575"/>
        <end position="1692"/>
    </location>
</feature>
<feature type="compositionally biased region" description="Pro residues" evidence="17">
    <location>
        <begin position="238"/>
        <end position="265"/>
    </location>
</feature>
<dbReference type="EC" id="2.1.1.354" evidence="2"/>
<dbReference type="SMART" id="SM01291">
    <property type="entry name" value="N-SET"/>
    <property type="match status" value="1"/>
</dbReference>
<dbReference type="EMBL" id="LNZH02000077">
    <property type="protein sequence ID" value="OCB91618.1"/>
    <property type="molecule type" value="Genomic_DNA"/>
</dbReference>
<dbReference type="Proteomes" id="UP000757232">
    <property type="component" value="Unassembled WGS sequence"/>
</dbReference>
<evidence type="ECO:0000256" key="13">
    <source>
        <dbReference type="ARBA" id="ARBA00047571"/>
    </source>
</evidence>
<dbReference type="InterPro" id="IPR037841">
    <property type="entry name" value="SET_SETD1A/B"/>
</dbReference>
<comment type="catalytic activity">
    <reaction evidence="13">
        <text>L-lysyl(4)-[histone H3] + 3 S-adenosyl-L-methionine = N(6),N(6),N(6)-trimethyl-L-lysyl(4)-[histone H3] + 3 S-adenosyl-L-homocysteine + 3 H(+)</text>
        <dbReference type="Rhea" id="RHEA:60260"/>
        <dbReference type="Rhea" id="RHEA-COMP:15537"/>
        <dbReference type="Rhea" id="RHEA-COMP:15547"/>
        <dbReference type="ChEBI" id="CHEBI:15378"/>
        <dbReference type="ChEBI" id="CHEBI:29969"/>
        <dbReference type="ChEBI" id="CHEBI:57856"/>
        <dbReference type="ChEBI" id="CHEBI:59789"/>
        <dbReference type="ChEBI" id="CHEBI:61961"/>
        <dbReference type="EC" id="2.1.1.354"/>
    </reaction>
</comment>
<organism evidence="21 22">
    <name type="scientific">Sanghuangporus baumii</name>
    <name type="common">Phellinus baumii</name>
    <dbReference type="NCBI Taxonomy" id="108892"/>
    <lineage>
        <taxon>Eukaryota</taxon>
        <taxon>Fungi</taxon>
        <taxon>Dikarya</taxon>
        <taxon>Basidiomycota</taxon>
        <taxon>Agaricomycotina</taxon>
        <taxon>Agaricomycetes</taxon>
        <taxon>Hymenochaetales</taxon>
        <taxon>Hymenochaetaceae</taxon>
        <taxon>Sanghuangporus</taxon>
    </lineage>
</organism>
<sequence>MSGKEPPKGPRALRASGGTPPAGLSNHHHHHLPPHFQTQPTASSSRQHFSSSPSTSSSGIGVAPPTGPRSLLNGLAGPGAGRVQILAGPASKAYVNGFMGGRAPPSGPKGKGAASPLSGHSGSLQTGSAWPNGRPPPTGPSALMNSQRLAGVNGVGGAGMSSSPSPIGNLNGSVSNAPRAPISFSLPGSSSSSSASTSKQPQPPPSSAERPPSPSSSPPPSPPPPSSTLPHLLNGDAPPRPPSSTPPPPAGPPPMRSPPPPPPAEVPNDRSPISIKLPMTTPHEPKVAPPPLPPGPPTLEPLAATSVGKKESERERGWVREKEKEREGRSEPRPPSIAPPPLPPPDPRLASLPRHHHSRPKSPPPSPSSSRHELPNHIRSDSQSRSSRRSPSPPPPPPRPATPVPEGVSVTYKRLPGHQHPQKLYTLDPPPPLPPRSSYIPPDSHDFRVLFDSSCDKDRYGDTKSLMDTIRAAGKADERIVDSGKGKVVVFRHNGETVSGEKEVSVFDPRPRKELAGKSARLRSDFCTTSYEYDSNTPGPPPPTNILIFGFSELTPTPKIRQHFSKYGSIASFERELDRVTGGQMGVASIKYSTHEEAKRAVDGEEGRNFTLSIAGGGGLLLPTVSSGKGGMEKDSVKVLFDGEGKLLKLVMGLYDERRRGKASGGPASTSANSTANGVPTPTSNGQVSAGQQQQHPRSFAYSMQSQRPPHGHGHPPHLPPHPLSHVTPRPPPRGGPPHFARGGGSGFPHGPSYSSRYSGMNAEASTTAAPMRQPPPSLVRARAMNAVRSTVPPNMPSLSVQHGLQTPETDSSRPDTPIYAQGHGSSLRGRGRGVLPNHLQRHSHYSSHPRSHSYSHSRSYTPTHTSTSTPRGSRSPSPTLRARRPSDARSRSQVETQEEKERKHRKVLEVLLKNGYDHVRIDEALLSGNAAREEDVREFFKGFPVEDVLHDHFGWYITFSRPDAARRAARVLAIGTHTLANRSVSVTVHPPPHPNEIKQQQEQRQQPSTSSLHPLNRNELVAEKRVWKPEEVVEEAGKVVMKELKTLLEKDVMERIVNAQIRRMVYERERERREKEGGIAIAVDIGTGEMDNNKMHLLVQHAEDVARGGDRADGERERQRLKGLSFRKRKQKVDFAATVSAEHSPDKVHEPEPERVHDQEDVGLVVTTKADDDEESLVAVALTEGEREYEQGQQEMDVDVEKPAKRLSDKEERPRKRRRKAEVRVVREREVESEDEEAEIGTKAGNVVSVPAPVEETSPIPPAPEVAVSPVQLKRSLSPTPVDEPPTKRSKVAIDNDQDHIDDEKVDVDIETPMNVVPPTPVPPVVQGKNKKQSAKKAEKTDKVTEKEKKPSKRSKKSKAERAVLETLVIPPQMEVEAPSVAEVRVSHSPPPDWASSVPISEPPLPVVIEKPLPSPKRYNPLPDSVLRELVEDDEDLYLAKLALSLDIDSPDFVVKEEIAPPSDPNAPPPFRKHVTGSARSEGYYKISHAEKSAYVAQYALRGAGSGGAAEKEAAAVAPQEPVVSSRSNRANARRRAQGLEEMNQLQLAVALSKGESAAATEVMKFNQLQTRKKHLRFARSPIHDWGLYAMERISRGEMVIEYVGEIIRAAVADKREKAYERQGIGSSYLFRIDEDLVVDATKKGNLGRLINHSCDPNCTAKIITINGEKKIVIYAKQDIELGDEITYDYHFPIEQDKIPCLCGSAKCRGFLN</sequence>
<gene>
    <name evidence="21" type="ORF">A7U60_g1117</name>
</gene>
<dbReference type="PROSITE" id="PS50102">
    <property type="entry name" value="RRM"/>
    <property type="match status" value="1"/>
</dbReference>
<evidence type="ECO:0000313" key="22">
    <source>
        <dbReference type="Proteomes" id="UP000757232"/>
    </source>
</evidence>
<evidence type="ECO:0000256" key="4">
    <source>
        <dbReference type="ARBA" id="ARBA00022603"/>
    </source>
</evidence>
<dbReference type="OrthoDB" id="308383at2759"/>
<dbReference type="InterPro" id="IPR035979">
    <property type="entry name" value="RBD_domain_sf"/>
</dbReference>
<feature type="region of interest" description="Disordered" evidence="17">
    <location>
        <begin position="986"/>
        <end position="1017"/>
    </location>
</feature>
<evidence type="ECO:0000256" key="2">
    <source>
        <dbReference type="ARBA" id="ARBA00012182"/>
    </source>
</evidence>
<comment type="catalytic activity">
    <reaction evidence="15">
        <text>N(6),N(6)-dimethyl-L-lysyl(4)-[histone H3] + S-adenosyl-L-methionine = N(6),N(6),N(6)-trimethyl-L-lysyl(4)-[histone H3] + S-adenosyl-L-homocysteine + H(+)</text>
        <dbReference type="Rhea" id="RHEA:60272"/>
        <dbReference type="Rhea" id="RHEA-COMP:15537"/>
        <dbReference type="Rhea" id="RHEA-COMP:15540"/>
        <dbReference type="ChEBI" id="CHEBI:15378"/>
        <dbReference type="ChEBI" id="CHEBI:57856"/>
        <dbReference type="ChEBI" id="CHEBI:59789"/>
        <dbReference type="ChEBI" id="CHEBI:61961"/>
        <dbReference type="ChEBI" id="CHEBI:61976"/>
    </reaction>
</comment>
<evidence type="ECO:0000256" key="1">
    <source>
        <dbReference type="ARBA" id="ARBA00004123"/>
    </source>
</evidence>
<dbReference type="SUPFAM" id="SSF82199">
    <property type="entry name" value="SET domain"/>
    <property type="match status" value="1"/>
</dbReference>
<dbReference type="PANTHER" id="PTHR45814">
    <property type="entry name" value="HISTONE-LYSINE N-METHYLTRANSFERASE SETD1"/>
    <property type="match status" value="1"/>
</dbReference>
<evidence type="ECO:0000256" key="9">
    <source>
        <dbReference type="ARBA" id="ARBA00023015"/>
    </source>
</evidence>
<evidence type="ECO:0000313" key="21">
    <source>
        <dbReference type="EMBL" id="OCB91618.1"/>
    </source>
</evidence>
<dbReference type="InterPro" id="IPR003616">
    <property type="entry name" value="Post-SET_dom"/>
</dbReference>
<dbReference type="Gene3D" id="3.30.70.330">
    <property type="match status" value="1"/>
</dbReference>
<dbReference type="InterPro" id="IPR024657">
    <property type="entry name" value="COMPASS_Set1_N-SET"/>
</dbReference>
<dbReference type="Gene3D" id="2.170.270.10">
    <property type="entry name" value="SET domain"/>
    <property type="match status" value="1"/>
</dbReference>
<comment type="caution">
    <text evidence="21">The sequence shown here is derived from an EMBL/GenBank/DDBJ whole genome shotgun (WGS) entry which is preliminary data.</text>
</comment>
<evidence type="ECO:0000256" key="12">
    <source>
        <dbReference type="ARBA" id="ARBA00030093"/>
    </source>
</evidence>
<comment type="subcellular location">
    <subcellularLocation>
        <location evidence="1">Nucleus</location>
    </subcellularLocation>
</comment>
<feature type="compositionally biased region" description="Polar residues" evidence="17">
    <location>
        <begin position="753"/>
        <end position="769"/>
    </location>
</feature>
<feature type="compositionally biased region" description="Polar residues" evidence="17">
    <location>
        <begin position="667"/>
        <end position="708"/>
    </location>
</feature>
<comment type="catalytic activity">
    <reaction evidence="14">
        <text>N(6)-methyl-L-lysyl(4)-[histone H3] + S-adenosyl-L-methionine = N(6),N(6)-dimethyl-L-lysyl(4)-[histone H3] + S-adenosyl-L-homocysteine + H(+)</text>
        <dbReference type="Rhea" id="RHEA:60268"/>
        <dbReference type="Rhea" id="RHEA-COMP:15540"/>
        <dbReference type="Rhea" id="RHEA-COMP:15543"/>
        <dbReference type="ChEBI" id="CHEBI:15378"/>
        <dbReference type="ChEBI" id="CHEBI:57856"/>
        <dbReference type="ChEBI" id="CHEBI:59789"/>
        <dbReference type="ChEBI" id="CHEBI:61929"/>
        <dbReference type="ChEBI" id="CHEBI:61976"/>
    </reaction>
</comment>
<dbReference type="InterPro" id="IPR001214">
    <property type="entry name" value="SET_dom"/>
</dbReference>
<evidence type="ECO:0000259" key="20">
    <source>
        <dbReference type="PROSITE" id="PS50868"/>
    </source>
</evidence>
<feature type="region of interest" description="Disordered" evidence="17">
    <location>
        <begin position="1"/>
        <end position="82"/>
    </location>
</feature>
<feature type="region of interest" description="Disordered" evidence="17">
    <location>
        <begin position="94"/>
        <end position="445"/>
    </location>
</feature>
<keyword evidence="11" id="KW-0539">Nucleus</keyword>
<dbReference type="Pfam" id="PF00856">
    <property type="entry name" value="SET"/>
    <property type="match status" value="1"/>
</dbReference>
<dbReference type="GO" id="GO:0140999">
    <property type="term" value="F:histone H3K4 trimethyltransferase activity"/>
    <property type="evidence" value="ECO:0007669"/>
    <property type="project" value="UniProtKB-EC"/>
</dbReference>
<dbReference type="PROSITE" id="PS50868">
    <property type="entry name" value="POST_SET"/>
    <property type="match status" value="1"/>
</dbReference>
<keyword evidence="7" id="KW-0156">Chromatin regulator</keyword>
<protein>
    <recommendedName>
        <fullName evidence="3">Histone-lysine N-methyltransferase, H3 lysine-4 specific</fullName>
        <ecNumber evidence="2">2.1.1.354</ecNumber>
    </recommendedName>
    <alternativeName>
        <fullName evidence="12">SET domain-containing protein 1</fullName>
    </alternativeName>
</protein>
<feature type="compositionally biased region" description="Basic and acidic residues" evidence="17">
    <location>
        <begin position="1293"/>
        <end position="1304"/>
    </location>
</feature>
<dbReference type="InterPro" id="IPR046341">
    <property type="entry name" value="SET_dom_sf"/>
</dbReference>
<dbReference type="GO" id="GO:0032259">
    <property type="term" value="P:methylation"/>
    <property type="evidence" value="ECO:0007669"/>
    <property type="project" value="UniProtKB-KW"/>
</dbReference>
<keyword evidence="6" id="KW-0949">S-adenosyl-L-methionine</keyword>
<feature type="compositionally biased region" description="Low complexity" evidence="17">
    <location>
        <begin position="857"/>
        <end position="880"/>
    </location>
</feature>
<dbReference type="GO" id="GO:0003723">
    <property type="term" value="F:RNA binding"/>
    <property type="evidence" value="ECO:0007669"/>
    <property type="project" value="UniProtKB-UniRule"/>
</dbReference>
<accession>A0A9Q5I4P8</accession>
<feature type="compositionally biased region" description="Basic and acidic residues" evidence="17">
    <location>
        <begin position="1200"/>
        <end position="1215"/>
    </location>
</feature>
<feature type="compositionally biased region" description="Low complexity" evidence="17">
    <location>
        <begin position="181"/>
        <end position="200"/>
    </location>
</feature>
<keyword evidence="5" id="KW-0808">Transferase</keyword>
<name>A0A9Q5I4P8_SANBA</name>
<feature type="domain" description="Post-SET" evidence="20">
    <location>
        <begin position="1698"/>
        <end position="1714"/>
    </location>
</feature>
<dbReference type="SMART" id="SM00317">
    <property type="entry name" value="SET"/>
    <property type="match status" value="1"/>
</dbReference>
<evidence type="ECO:0000256" key="14">
    <source>
        <dbReference type="ARBA" id="ARBA00047583"/>
    </source>
</evidence>
<feature type="region of interest" description="Disordered" evidence="17">
    <location>
        <begin position="1188"/>
        <end position="1365"/>
    </location>
</feature>
<feature type="compositionally biased region" description="Basic and acidic residues" evidence="17">
    <location>
        <begin position="1144"/>
        <end position="1158"/>
    </location>
</feature>
<feature type="region of interest" description="Disordered" evidence="17">
    <location>
        <begin position="790"/>
        <end position="904"/>
    </location>
</feature>
<feature type="compositionally biased region" description="Low complexity" evidence="17">
    <location>
        <begin position="43"/>
        <end position="58"/>
    </location>
</feature>
<evidence type="ECO:0000259" key="19">
    <source>
        <dbReference type="PROSITE" id="PS50280"/>
    </source>
</evidence>
<dbReference type="PROSITE" id="PS50280">
    <property type="entry name" value="SET"/>
    <property type="match status" value="1"/>
</dbReference>
<keyword evidence="10" id="KW-0804">Transcription</keyword>
<dbReference type="InterPro" id="IPR044570">
    <property type="entry name" value="Set1-like"/>
</dbReference>
<feature type="compositionally biased region" description="Basic and acidic residues" evidence="17">
    <location>
        <begin position="1337"/>
        <end position="1350"/>
    </location>
</feature>
<feature type="compositionally biased region" description="Polar residues" evidence="17">
    <location>
        <begin position="160"/>
        <end position="176"/>
    </location>
</feature>
<feature type="compositionally biased region" description="Polar residues" evidence="17">
    <location>
        <begin position="790"/>
        <end position="810"/>
    </location>
</feature>
<evidence type="ECO:0000256" key="8">
    <source>
        <dbReference type="ARBA" id="ARBA00022884"/>
    </source>
</evidence>
<feature type="compositionally biased region" description="Basic and acidic residues" evidence="17">
    <location>
        <begin position="370"/>
        <end position="382"/>
    </location>
</feature>
<dbReference type="PANTHER" id="PTHR45814:SF2">
    <property type="entry name" value="HISTONE-LYSINE N-METHYLTRANSFERASE SETD1"/>
    <property type="match status" value="1"/>
</dbReference>
<feature type="domain" description="RRM" evidence="18">
    <location>
        <begin position="544"/>
        <end position="617"/>
    </location>
</feature>
<proteinExistence type="predicted"/>
<dbReference type="SUPFAM" id="SSF54928">
    <property type="entry name" value="RNA-binding domain, RBD"/>
    <property type="match status" value="1"/>
</dbReference>
<dbReference type="CDD" id="cd19169">
    <property type="entry name" value="SET_SETD1"/>
    <property type="match status" value="1"/>
</dbReference>
<evidence type="ECO:0000256" key="5">
    <source>
        <dbReference type="ARBA" id="ARBA00022679"/>
    </source>
</evidence>
<dbReference type="GO" id="GO:0048188">
    <property type="term" value="C:Set1C/COMPASS complex"/>
    <property type="evidence" value="ECO:0007669"/>
    <property type="project" value="InterPro"/>
</dbReference>
<feature type="compositionally biased region" description="Pro residues" evidence="17">
    <location>
        <begin position="201"/>
        <end position="227"/>
    </location>
</feature>
<feature type="compositionally biased region" description="Pro residues" evidence="17">
    <location>
        <begin position="287"/>
        <end position="299"/>
    </location>
</feature>
<dbReference type="Pfam" id="PF00076">
    <property type="entry name" value="RRM_1"/>
    <property type="match status" value="1"/>
</dbReference>
<evidence type="ECO:0000256" key="7">
    <source>
        <dbReference type="ARBA" id="ARBA00022853"/>
    </source>
</evidence>
<feature type="compositionally biased region" description="Basic and acidic residues" evidence="17">
    <location>
        <begin position="308"/>
        <end position="332"/>
    </location>
</feature>
<feature type="compositionally biased region" description="Pro residues" evidence="17">
    <location>
        <begin position="717"/>
        <end position="736"/>
    </location>
</feature>
<keyword evidence="4" id="KW-0489">Methyltransferase</keyword>
<feature type="region of interest" description="Disordered" evidence="17">
    <location>
        <begin position="1139"/>
        <end position="1158"/>
    </location>
</feature>
<feature type="compositionally biased region" description="Pro residues" evidence="17">
    <location>
        <begin position="391"/>
        <end position="403"/>
    </location>
</feature>
<keyword evidence="8 16" id="KW-0694">RNA-binding</keyword>
<keyword evidence="22" id="KW-1185">Reference proteome</keyword>
<feature type="compositionally biased region" description="Basic residues" evidence="17">
    <location>
        <begin position="840"/>
        <end position="856"/>
    </location>
</feature>
<evidence type="ECO:0000256" key="6">
    <source>
        <dbReference type="ARBA" id="ARBA00022691"/>
    </source>
</evidence>
<dbReference type="Pfam" id="PF11764">
    <property type="entry name" value="N-SET"/>
    <property type="match status" value="1"/>
</dbReference>
<reference evidence="21" key="1">
    <citation type="submission" date="2016-06" db="EMBL/GenBank/DDBJ databases">
        <title>Draft Genome sequence of the fungus Inonotus baumii.</title>
        <authorList>
            <person name="Zhu H."/>
            <person name="Lin W."/>
        </authorList>
    </citation>
    <scope>NUCLEOTIDE SEQUENCE</scope>
    <source>
        <strain evidence="21">821</strain>
    </source>
</reference>
<evidence type="ECO:0000256" key="3">
    <source>
        <dbReference type="ARBA" id="ARBA00015839"/>
    </source>
</evidence>
<feature type="compositionally biased region" description="Polar residues" evidence="17">
    <location>
        <begin position="118"/>
        <end position="129"/>
    </location>
</feature>
<feature type="compositionally biased region" description="Basic and acidic residues" evidence="17">
    <location>
        <begin position="885"/>
        <end position="902"/>
    </location>
</feature>
<evidence type="ECO:0000259" key="18">
    <source>
        <dbReference type="PROSITE" id="PS50102"/>
    </source>
</evidence>
<evidence type="ECO:0000256" key="15">
    <source>
        <dbReference type="ARBA" id="ARBA00049129"/>
    </source>
</evidence>
<feature type="compositionally biased region" description="Pro residues" evidence="17">
    <location>
        <begin position="333"/>
        <end position="347"/>
    </location>
</feature>
<dbReference type="SMART" id="SM00360">
    <property type="entry name" value="RRM"/>
    <property type="match status" value="1"/>
</dbReference>